<accession>A0ABS7CW88</accession>
<protein>
    <recommendedName>
        <fullName evidence="3">Lipoprotein</fullName>
    </recommendedName>
</protein>
<comment type="caution">
    <text evidence="1">The sequence shown here is derived from an EMBL/GenBank/DDBJ whole genome shotgun (WGS) entry which is preliminary data.</text>
</comment>
<proteinExistence type="predicted"/>
<reference evidence="1 2" key="1">
    <citation type="journal article" date="2016" name="Int. J. Syst. Evol. Microbiol.">
        <title>Pontibacter aydingkolensis sp. nov., isolated from soil of a salt lake.</title>
        <authorList>
            <person name="Osman G."/>
            <person name="Zhang T."/>
            <person name="Lou K."/>
            <person name="Gao Y."/>
            <person name="Chang W."/>
            <person name="Lin Q."/>
            <person name="Yang H.M."/>
            <person name="Huo X.D."/>
            <person name="Wang N."/>
        </authorList>
    </citation>
    <scope>NUCLEOTIDE SEQUENCE [LARGE SCALE GENOMIC DNA]</scope>
    <source>
        <strain evidence="1 2">KACC 19255</strain>
    </source>
</reference>
<dbReference type="PROSITE" id="PS51257">
    <property type="entry name" value="PROKAR_LIPOPROTEIN"/>
    <property type="match status" value="1"/>
</dbReference>
<keyword evidence="2" id="KW-1185">Reference proteome</keyword>
<dbReference type="RefSeq" id="WP_219877964.1">
    <property type="nucleotide sequence ID" value="NZ_JAHYXK010000011.1"/>
</dbReference>
<evidence type="ECO:0008006" key="3">
    <source>
        <dbReference type="Google" id="ProtNLM"/>
    </source>
</evidence>
<dbReference type="Proteomes" id="UP000813018">
    <property type="component" value="Unassembled WGS sequence"/>
</dbReference>
<evidence type="ECO:0000313" key="2">
    <source>
        <dbReference type="Proteomes" id="UP000813018"/>
    </source>
</evidence>
<name>A0ABS7CW88_9BACT</name>
<sequence>MKTHVIKLLLVLVGIALTGCPSPLCLNPNPSYSFAVTAHFTPERDSIRVGDTLYLVSEFPNFLVPIGEQDAVDYSKSTAIGNTLGLLRLESVKSTSGAVSSFDYINVWGRIYNSTDIPSPERMQQLRYEENDGKYKLRVGLIPKKPGIYLMGIGSGLSKGRMNDKCVKASFQTILTNENSNLNYYEQWFGSPMDQSATKISFLIKVY</sequence>
<evidence type="ECO:0000313" key="1">
    <source>
        <dbReference type="EMBL" id="MBW7468085.1"/>
    </source>
</evidence>
<dbReference type="EMBL" id="JAHYXK010000011">
    <property type="protein sequence ID" value="MBW7468085.1"/>
    <property type="molecule type" value="Genomic_DNA"/>
</dbReference>
<gene>
    <name evidence="1" type="ORF">K0O23_13505</name>
</gene>
<organism evidence="1 2">
    <name type="scientific">Pontibacter aydingkolensis</name>
    <dbReference type="NCBI Taxonomy" id="1911536"/>
    <lineage>
        <taxon>Bacteria</taxon>
        <taxon>Pseudomonadati</taxon>
        <taxon>Bacteroidota</taxon>
        <taxon>Cytophagia</taxon>
        <taxon>Cytophagales</taxon>
        <taxon>Hymenobacteraceae</taxon>
        <taxon>Pontibacter</taxon>
    </lineage>
</organism>